<comment type="similarity">
    <text evidence="1 2">Belongs to the outer membrane factor (OMF) (TC 1.B.17) family.</text>
</comment>
<evidence type="ECO:0000313" key="5">
    <source>
        <dbReference type="EMBL" id="MFC4201222.1"/>
    </source>
</evidence>
<dbReference type="Proteomes" id="UP001595848">
    <property type="component" value="Unassembled WGS sequence"/>
</dbReference>
<evidence type="ECO:0000256" key="3">
    <source>
        <dbReference type="SAM" id="Coils"/>
    </source>
</evidence>
<protein>
    <submittedName>
        <fullName evidence="5">Efflux transporter outer membrane subunit</fullName>
    </submittedName>
</protein>
<comment type="subcellular location">
    <subcellularLocation>
        <location evidence="2">Cell membrane</location>
        <topology evidence="2">Lipid-anchor</topology>
    </subcellularLocation>
</comment>
<dbReference type="PANTHER" id="PTHR30203:SF25">
    <property type="entry name" value="OUTER MEMBRANE PROTEIN-RELATED"/>
    <property type="match status" value="1"/>
</dbReference>
<keyword evidence="3" id="KW-0175">Coiled coil</keyword>
<evidence type="ECO:0000256" key="1">
    <source>
        <dbReference type="ARBA" id="ARBA00007613"/>
    </source>
</evidence>
<dbReference type="Pfam" id="PF02321">
    <property type="entry name" value="OEP"/>
    <property type="match status" value="2"/>
</dbReference>
<name>A0ABV8P0J0_9BURK</name>
<dbReference type="PROSITE" id="PS51257">
    <property type="entry name" value="PROKAR_LIPOPROTEIN"/>
    <property type="match status" value="1"/>
</dbReference>
<keyword evidence="2" id="KW-1134">Transmembrane beta strand</keyword>
<dbReference type="PANTHER" id="PTHR30203">
    <property type="entry name" value="OUTER MEMBRANE CATION EFFLUX PROTEIN"/>
    <property type="match status" value="1"/>
</dbReference>
<evidence type="ECO:0000313" key="6">
    <source>
        <dbReference type="Proteomes" id="UP001595848"/>
    </source>
</evidence>
<evidence type="ECO:0000256" key="4">
    <source>
        <dbReference type="SAM" id="MobiDB-lite"/>
    </source>
</evidence>
<dbReference type="InterPro" id="IPR003423">
    <property type="entry name" value="OMP_efflux"/>
</dbReference>
<accession>A0ABV8P0J0</accession>
<keyword evidence="2" id="KW-0449">Lipoprotein</keyword>
<evidence type="ECO:0000256" key="2">
    <source>
        <dbReference type="RuleBase" id="RU362097"/>
    </source>
</evidence>
<proteinExistence type="inferred from homology"/>
<comment type="caution">
    <text evidence="5">The sequence shown here is derived from an EMBL/GenBank/DDBJ whole genome shotgun (WGS) entry which is preliminary data.</text>
</comment>
<organism evidence="5 6">
    <name type="scientific">Candidimonas humi</name>
    <dbReference type="NCBI Taxonomy" id="683355"/>
    <lineage>
        <taxon>Bacteria</taxon>
        <taxon>Pseudomonadati</taxon>
        <taxon>Pseudomonadota</taxon>
        <taxon>Betaproteobacteria</taxon>
        <taxon>Burkholderiales</taxon>
        <taxon>Alcaligenaceae</taxon>
        <taxon>Candidimonas</taxon>
    </lineage>
</organism>
<dbReference type="EMBL" id="JBHSBV010000003">
    <property type="protein sequence ID" value="MFC4201222.1"/>
    <property type="molecule type" value="Genomic_DNA"/>
</dbReference>
<feature type="region of interest" description="Disordered" evidence="4">
    <location>
        <begin position="103"/>
        <end position="132"/>
    </location>
</feature>
<feature type="coiled-coil region" evidence="3">
    <location>
        <begin position="213"/>
        <end position="271"/>
    </location>
</feature>
<dbReference type="RefSeq" id="WP_217963422.1">
    <property type="nucleotide sequence ID" value="NZ_JAHTBN010000002.1"/>
</dbReference>
<keyword evidence="2" id="KW-0564">Palmitate</keyword>
<gene>
    <name evidence="5" type="ORF">ACFOY1_09675</name>
</gene>
<dbReference type="NCBIfam" id="TIGR01845">
    <property type="entry name" value="outer_NodT"/>
    <property type="match status" value="1"/>
</dbReference>
<keyword evidence="6" id="KW-1185">Reference proteome</keyword>
<keyword evidence="2" id="KW-0812">Transmembrane</keyword>
<reference evidence="6" key="1">
    <citation type="journal article" date="2019" name="Int. J. Syst. Evol. Microbiol.">
        <title>The Global Catalogue of Microorganisms (GCM) 10K type strain sequencing project: providing services to taxonomists for standard genome sequencing and annotation.</title>
        <authorList>
            <consortium name="The Broad Institute Genomics Platform"/>
            <consortium name="The Broad Institute Genome Sequencing Center for Infectious Disease"/>
            <person name="Wu L."/>
            <person name="Ma J."/>
        </authorList>
    </citation>
    <scope>NUCLEOTIDE SEQUENCE [LARGE SCALE GENOMIC DNA]</scope>
    <source>
        <strain evidence="6">LMG 24813</strain>
    </source>
</reference>
<dbReference type="InterPro" id="IPR010131">
    <property type="entry name" value="MdtP/NodT-like"/>
</dbReference>
<feature type="compositionally biased region" description="Polar residues" evidence="4">
    <location>
        <begin position="121"/>
        <end position="132"/>
    </location>
</feature>
<sequence length="506" mass="55398">MPKPHRPNSHRLRSGLTVCVLALAGCTVGPNFTRPTPTAPDDWTSWRSGDDSLHAPVAAAPALQADWWRAFHDPVLDALEERAFAASPDLRTAALHYAEARTRGDTTAAQHGPQVDLNGGATRQRQSESGASTRLLDAIGGTDGQNRDRLARLLAQPYTLYQAGFDASWELDLWGHVRRSIEAAQADTAQQAALLDLARLSLASEVARNYFELRTTQEQIRLMREDISALTERLALMNAHVRAGALDHLGLEQERAQLDALRAQLPGLLAQEGAGANQIALLLGEHPGALRDTLRPVAGPRRAALPDLALGLPSEVARRRPDIRAAEARLHSATASIGIATADLYPSIRLGAHFGYESYLSNEFADWGSRSWSIGPSLSLPIFDHGRRKSVVQLRELQQQEAAVNYHQTVLKAWQEIDDALNRYSAEQQKFEALQHQVAAARQAHELAQARYDGGITDFMTVLDSQRSYLQARRDLASSRGRLDIDFVAINKALGNAPGDFPAQAH</sequence>
<feature type="coiled-coil region" evidence="3">
    <location>
        <begin position="417"/>
        <end position="451"/>
    </location>
</feature>
<keyword evidence="2" id="KW-0472">Membrane</keyword>